<dbReference type="InterPro" id="IPR014722">
    <property type="entry name" value="Rib_uL2_dom2"/>
</dbReference>
<dbReference type="EMBL" id="ABCK01000017">
    <property type="protein sequence ID" value="EDM26332.1"/>
    <property type="molecule type" value="Genomic_DNA"/>
</dbReference>
<dbReference type="InterPro" id="IPR022669">
    <property type="entry name" value="Ribosomal_uL2_C"/>
</dbReference>
<evidence type="ECO:0000256" key="2">
    <source>
        <dbReference type="ARBA" id="ARBA00022980"/>
    </source>
</evidence>
<dbReference type="SMART" id="SM01383">
    <property type="entry name" value="Ribosomal_L2"/>
    <property type="match status" value="1"/>
</dbReference>
<feature type="compositionally biased region" description="Basic residues" evidence="6">
    <location>
        <begin position="256"/>
        <end position="265"/>
    </location>
</feature>
<dbReference type="Proteomes" id="UP000004947">
    <property type="component" value="Unassembled WGS sequence"/>
</dbReference>
<dbReference type="RefSeq" id="WP_007279819.1">
    <property type="nucleotide sequence ID" value="NZ_ABCK01000017.1"/>
</dbReference>
<dbReference type="FunFam" id="2.40.50.140:FF:000003">
    <property type="entry name" value="50S ribosomal protein L2"/>
    <property type="match status" value="1"/>
</dbReference>
<keyword evidence="2 5" id="KW-0689">Ribosomal protein</keyword>
<dbReference type="FunFam" id="2.30.30.30:FF:000001">
    <property type="entry name" value="50S ribosomal protein L2"/>
    <property type="match status" value="1"/>
</dbReference>
<dbReference type="InterPro" id="IPR012340">
    <property type="entry name" value="NA-bd_OB-fold"/>
</dbReference>
<dbReference type="PANTHER" id="PTHR13691">
    <property type="entry name" value="RIBOSOMAL PROTEIN L2"/>
    <property type="match status" value="1"/>
</dbReference>
<dbReference type="PANTHER" id="PTHR13691:SF5">
    <property type="entry name" value="LARGE RIBOSOMAL SUBUNIT PROTEIN UL2M"/>
    <property type="match status" value="1"/>
</dbReference>
<evidence type="ECO:0000256" key="6">
    <source>
        <dbReference type="SAM" id="MobiDB-lite"/>
    </source>
</evidence>
<dbReference type="GO" id="GO:0003735">
    <property type="term" value="F:structural constituent of ribosome"/>
    <property type="evidence" value="ECO:0007669"/>
    <property type="project" value="InterPro"/>
</dbReference>
<comment type="similarity">
    <text evidence="1 5">Belongs to the universal ribosomal protein uL2 family.</text>
</comment>
<dbReference type="STRING" id="313628.LNTAR_19712"/>
<dbReference type="PROSITE" id="PS00467">
    <property type="entry name" value="RIBOSOMAL_L2"/>
    <property type="match status" value="1"/>
</dbReference>
<dbReference type="InterPro" id="IPR022666">
    <property type="entry name" value="Ribosomal_uL2_RNA-bd_dom"/>
</dbReference>
<sequence>MAIKTYKPTTPSLRNMVTVIDETITRSNSERSLTKGKKSTGGRNNAGRITTRFRGGGVKRKYRTIDFKRNKVGVPAKVAEIEYDPNRTANIALLHYADGEKRYILAPVGLEKGDTVMSGEKAEFKPGNALKIKDIPVGVVIHNLELEPGKGAVMVRSAGQEAILRAKETDFAQIKLPSGEVRLVNLNCMATIGVVGNADHRKAKIGKAGKKRFQGKRPHVRGVAMNPVDHPMGGGEGRTSGGSHPVSPWGQLSKGFKTRNPRKNSSKFIIEKRKK</sequence>
<evidence type="ECO:0000313" key="9">
    <source>
        <dbReference type="EMBL" id="EDM26332.1"/>
    </source>
</evidence>
<dbReference type="GO" id="GO:0015934">
    <property type="term" value="C:large ribosomal subunit"/>
    <property type="evidence" value="ECO:0007669"/>
    <property type="project" value="InterPro"/>
</dbReference>
<keyword evidence="3 5" id="KW-0687">Ribonucleoprotein</keyword>
<dbReference type="FunFam" id="4.10.950.10:FF:000001">
    <property type="entry name" value="50S ribosomal protein L2"/>
    <property type="match status" value="1"/>
</dbReference>
<comment type="subunit">
    <text evidence="5">Part of the 50S ribosomal subunit. Forms a bridge to the 30S subunit in the 70S ribosome.</text>
</comment>
<dbReference type="SUPFAM" id="SSF50249">
    <property type="entry name" value="Nucleic acid-binding proteins"/>
    <property type="match status" value="1"/>
</dbReference>
<dbReference type="Pfam" id="PF03947">
    <property type="entry name" value="Ribosomal_L2_C"/>
    <property type="match status" value="1"/>
</dbReference>
<evidence type="ECO:0000259" key="7">
    <source>
        <dbReference type="SMART" id="SM01382"/>
    </source>
</evidence>
<evidence type="ECO:0000256" key="4">
    <source>
        <dbReference type="ARBA" id="ARBA00035242"/>
    </source>
</evidence>
<dbReference type="AlphaFoldDB" id="A6DPN7"/>
<evidence type="ECO:0000313" key="10">
    <source>
        <dbReference type="Proteomes" id="UP000004947"/>
    </source>
</evidence>
<comment type="caution">
    <text evidence="9">The sequence shown here is derived from an EMBL/GenBank/DDBJ whole genome shotgun (WGS) entry which is preliminary data.</text>
</comment>
<dbReference type="eggNOG" id="COG0090">
    <property type="taxonomic scope" value="Bacteria"/>
</dbReference>
<feature type="region of interest" description="Disordered" evidence="6">
    <location>
        <begin position="222"/>
        <end position="275"/>
    </location>
</feature>
<dbReference type="InterPro" id="IPR022671">
    <property type="entry name" value="Ribosomal_uL2_CS"/>
</dbReference>
<dbReference type="NCBIfam" id="TIGR01171">
    <property type="entry name" value="rplB_bact"/>
    <property type="match status" value="1"/>
</dbReference>
<dbReference type="Gene3D" id="4.10.950.10">
    <property type="entry name" value="Ribosomal protein L2, domain 3"/>
    <property type="match status" value="1"/>
</dbReference>
<accession>A6DPN7</accession>
<evidence type="ECO:0000256" key="3">
    <source>
        <dbReference type="ARBA" id="ARBA00023274"/>
    </source>
</evidence>
<dbReference type="SUPFAM" id="SSF50104">
    <property type="entry name" value="Translation proteins SH3-like domain"/>
    <property type="match status" value="1"/>
</dbReference>
<dbReference type="InterPro" id="IPR002171">
    <property type="entry name" value="Ribosomal_uL2"/>
</dbReference>
<dbReference type="GO" id="GO:0016740">
    <property type="term" value="F:transferase activity"/>
    <property type="evidence" value="ECO:0007669"/>
    <property type="project" value="InterPro"/>
</dbReference>
<dbReference type="GO" id="GO:0002181">
    <property type="term" value="P:cytoplasmic translation"/>
    <property type="evidence" value="ECO:0007669"/>
    <property type="project" value="TreeGrafter"/>
</dbReference>
<dbReference type="InterPro" id="IPR008991">
    <property type="entry name" value="Translation_prot_SH3-like_sf"/>
</dbReference>
<dbReference type="HAMAP" id="MF_01320_B">
    <property type="entry name" value="Ribosomal_uL2_B"/>
    <property type="match status" value="1"/>
</dbReference>
<dbReference type="Pfam" id="PF00181">
    <property type="entry name" value="Ribosomal_L2_N"/>
    <property type="match status" value="1"/>
</dbReference>
<feature type="region of interest" description="Disordered" evidence="6">
    <location>
        <begin position="27"/>
        <end position="51"/>
    </location>
</feature>
<proteinExistence type="inferred from homology"/>
<dbReference type="OrthoDB" id="9778722at2"/>
<organism evidence="9 10">
    <name type="scientific">Lentisphaera araneosa HTCC2155</name>
    <dbReference type="NCBI Taxonomy" id="313628"/>
    <lineage>
        <taxon>Bacteria</taxon>
        <taxon>Pseudomonadati</taxon>
        <taxon>Lentisphaerota</taxon>
        <taxon>Lentisphaeria</taxon>
        <taxon>Lentisphaerales</taxon>
        <taxon>Lentisphaeraceae</taxon>
        <taxon>Lentisphaera</taxon>
    </lineage>
</organism>
<dbReference type="InterPro" id="IPR014726">
    <property type="entry name" value="Ribosomal_uL2_dom3"/>
</dbReference>
<evidence type="ECO:0000256" key="5">
    <source>
        <dbReference type="HAMAP-Rule" id="MF_01320"/>
    </source>
</evidence>
<dbReference type="InterPro" id="IPR005880">
    <property type="entry name" value="Ribosomal_uL2_bac/org-type"/>
</dbReference>
<evidence type="ECO:0000256" key="1">
    <source>
        <dbReference type="ARBA" id="ARBA00005636"/>
    </source>
</evidence>
<keyword evidence="5" id="KW-0694">RNA-binding</keyword>
<comment type="function">
    <text evidence="5">One of the primary rRNA binding proteins. Required for association of the 30S and 50S subunits to form the 70S ribosome, for tRNA binding and peptide bond formation. It has been suggested to have peptidyltransferase activity; this is somewhat controversial. Makes several contacts with the 16S rRNA in the 70S ribosome.</text>
</comment>
<reference evidence="9 10" key="1">
    <citation type="journal article" date="2010" name="J. Bacteriol.">
        <title>Genome sequence of Lentisphaera araneosa HTCC2155T, the type species of the order Lentisphaerales in the phylum Lentisphaerae.</title>
        <authorList>
            <person name="Thrash J.C."/>
            <person name="Cho J.C."/>
            <person name="Vergin K.L."/>
            <person name="Morris R.M."/>
            <person name="Giovannoni S.J."/>
        </authorList>
    </citation>
    <scope>NUCLEOTIDE SEQUENCE [LARGE SCALE GENOMIC DNA]</scope>
    <source>
        <strain evidence="9 10">HTCC2155</strain>
    </source>
</reference>
<dbReference type="Gene3D" id="2.30.30.30">
    <property type="match status" value="1"/>
</dbReference>
<evidence type="ECO:0000259" key="8">
    <source>
        <dbReference type="SMART" id="SM01383"/>
    </source>
</evidence>
<name>A6DPN7_9BACT</name>
<dbReference type="GO" id="GO:0019843">
    <property type="term" value="F:rRNA binding"/>
    <property type="evidence" value="ECO:0007669"/>
    <property type="project" value="UniProtKB-UniRule"/>
</dbReference>
<feature type="domain" description="Large ribosomal subunit protein uL2 C-terminal" evidence="7">
    <location>
        <begin position="124"/>
        <end position="252"/>
    </location>
</feature>
<dbReference type="PIRSF" id="PIRSF002158">
    <property type="entry name" value="Ribosomal_L2"/>
    <property type="match status" value="1"/>
</dbReference>
<dbReference type="SMART" id="SM01382">
    <property type="entry name" value="Ribosomal_L2_C"/>
    <property type="match status" value="1"/>
</dbReference>
<protein>
    <recommendedName>
        <fullName evidence="4 5">Large ribosomal subunit protein uL2</fullName>
    </recommendedName>
</protein>
<dbReference type="Gene3D" id="2.40.50.140">
    <property type="entry name" value="Nucleic acid-binding proteins"/>
    <property type="match status" value="1"/>
</dbReference>
<keyword evidence="10" id="KW-1185">Reference proteome</keyword>
<keyword evidence="5" id="KW-0699">rRNA-binding</keyword>
<feature type="domain" description="Large ribosomal subunit protein uL2 RNA-binding" evidence="8">
    <location>
        <begin position="42"/>
        <end position="118"/>
    </location>
</feature>
<gene>
    <name evidence="5" type="primary">rplB</name>
    <name evidence="9" type="ORF">LNTAR_19712</name>
</gene>